<proteinExistence type="predicted"/>
<feature type="compositionally biased region" description="Low complexity" evidence="1">
    <location>
        <begin position="148"/>
        <end position="167"/>
    </location>
</feature>
<accession>A0A9P7KI61</accession>
<reference evidence="2" key="2">
    <citation type="submission" date="2021-10" db="EMBL/GenBank/DDBJ databases">
        <title>Phylogenomics reveals ancestral predisposition of the termite-cultivated fungus Termitomyces towards a domesticated lifestyle.</title>
        <authorList>
            <person name="Auxier B."/>
            <person name="Grum-Grzhimaylo A."/>
            <person name="Cardenas M.E."/>
            <person name="Lodge J.D."/>
            <person name="Laessoe T."/>
            <person name="Pedersen O."/>
            <person name="Smith M.E."/>
            <person name="Kuyper T.W."/>
            <person name="Franco-Molano E.A."/>
            <person name="Baroni T.J."/>
            <person name="Aanen D.K."/>
        </authorList>
    </citation>
    <scope>NUCLEOTIDE SEQUENCE</scope>
    <source>
        <strain evidence="2">D49</strain>
    </source>
</reference>
<sequence>MSLGEGKPLPHAVSTLKLIEPTADGKFPTANNGIGLPPPPSVENPGQVFPKSDPYLGVLSPLYNTYAAISNRGLTAPRTPPNTNGENFIGNPFLMNMALCKLDHAVGEVIAILESEESASGAGENEGHLMQKFLRWREELDMLRGGLTTPSVTSRASPRTRSRSPQPGGIFID</sequence>
<name>A0A9P7KI61_9AGAR</name>
<dbReference type="AlphaFoldDB" id="A0A9P7KI61"/>
<dbReference type="OrthoDB" id="2560792at2759"/>
<evidence type="ECO:0000313" key="2">
    <source>
        <dbReference type="EMBL" id="KAG5651313.1"/>
    </source>
</evidence>
<evidence type="ECO:0000256" key="1">
    <source>
        <dbReference type="SAM" id="MobiDB-lite"/>
    </source>
</evidence>
<dbReference type="Proteomes" id="UP000717328">
    <property type="component" value="Unassembled WGS sequence"/>
</dbReference>
<organism evidence="2 3">
    <name type="scientific">Sphagnurus paluster</name>
    <dbReference type="NCBI Taxonomy" id="117069"/>
    <lineage>
        <taxon>Eukaryota</taxon>
        <taxon>Fungi</taxon>
        <taxon>Dikarya</taxon>
        <taxon>Basidiomycota</taxon>
        <taxon>Agaricomycotina</taxon>
        <taxon>Agaricomycetes</taxon>
        <taxon>Agaricomycetidae</taxon>
        <taxon>Agaricales</taxon>
        <taxon>Tricholomatineae</taxon>
        <taxon>Lyophyllaceae</taxon>
        <taxon>Sphagnurus</taxon>
    </lineage>
</organism>
<comment type="caution">
    <text evidence="2">The sequence shown here is derived from an EMBL/GenBank/DDBJ whole genome shotgun (WGS) entry which is preliminary data.</text>
</comment>
<evidence type="ECO:0000313" key="3">
    <source>
        <dbReference type="Proteomes" id="UP000717328"/>
    </source>
</evidence>
<protein>
    <submittedName>
        <fullName evidence="2">Uncharacterized protein</fullName>
    </submittedName>
</protein>
<gene>
    <name evidence="2" type="ORF">H0H81_009114</name>
</gene>
<feature type="region of interest" description="Disordered" evidence="1">
    <location>
        <begin position="146"/>
        <end position="173"/>
    </location>
</feature>
<dbReference type="EMBL" id="JABCKI010000262">
    <property type="protein sequence ID" value="KAG5651313.1"/>
    <property type="molecule type" value="Genomic_DNA"/>
</dbReference>
<keyword evidence="3" id="KW-1185">Reference proteome</keyword>
<reference evidence="2" key="1">
    <citation type="submission" date="2021-02" db="EMBL/GenBank/DDBJ databases">
        <authorList>
            <person name="Nieuwenhuis M."/>
            <person name="Van De Peppel L.J.J."/>
        </authorList>
    </citation>
    <scope>NUCLEOTIDE SEQUENCE</scope>
    <source>
        <strain evidence="2">D49</strain>
    </source>
</reference>